<sequence length="73" mass="7282">MTGTGGELGPEGRTRRKRSALMFLPSVGAVVIALTQGALAASFAVSGKNFKVSAEETNGSGISSTGLTAGPRT</sequence>
<dbReference type="GeneID" id="31238015"/>
<keyword evidence="2" id="KW-0812">Transmembrane</keyword>
<dbReference type="Proteomes" id="UP001595908">
    <property type="component" value="Unassembled WGS sequence"/>
</dbReference>
<comment type="caution">
    <text evidence="3">The sequence shown here is derived from an EMBL/GenBank/DDBJ whole genome shotgun (WGS) entry which is preliminary data.</text>
</comment>
<dbReference type="RefSeq" id="WP_208861059.1">
    <property type="nucleotide sequence ID" value="NZ_JBFAGR010000025.1"/>
</dbReference>
<keyword evidence="4" id="KW-1185">Reference proteome</keyword>
<keyword evidence="2" id="KW-1133">Transmembrane helix</keyword>
<dbReference type="EMBL" id="JBHSJE010000003">
    <property type="protein sequence ID" value="MFC4979388.1"/>
    <property type="molecule type" value="Genomic_DNA"/>
</dbReference>
<feature type="transmembrane region" description="Helical" evidence="2">
    <location>
        <begin position="21"/>
        <end position="45"/>
    </location>
</feature>
<feature type="region of interest" description="Disordered" evidence="1">
    <location>
        <begin position="54"/>
        <end position="73"/>
    </location>
</feature>
<evidence type="ECO:0000313" key="3">
    <source>
        <dbReference type="EMBL" id="MFC4979388.1"/>
    </source>
</evidence>
<evidence type="ECO:0000256" key="2">
    <source>
        <dbReference type="SAM" id="Phobius"/>
    </source>
</evidence>
<proteinExistence type="predicted"/>
<reference evidence="4" key="1">
    <citation type="journal article" date="2019" name="Int. J. Syst. Evol. Microbiol.">
        <title>The Global Catalogue of Microorganisms (GCM) 10K type strain sequencing project: providing services to taxonomists for standard genome sequencing and annotation.</title>
        <authorList>
            <consortium name="The Broad Institute Genomics Platform"/>
            <consortium name="The Broad Institute Genome Sequencing Center for Infectious Disease"/>
            <person name="Wu L."/>
            <person name="Ma J."/>
        </authorList>
    </citation>
    <scope>NUCLEOTIDE SEQUENCE [LARGE SCALE GENOMIC DNA]</scope>
    <source>
        <strain evidence="4">ICMP 257</strain>
    </source>
</reference>
<evidence type="ECO:0000313" key="4">
    <source>
        <dbReference type="Proteomes" id="UP001595908"/>
    </source>
</evidence>
<accession>A0ABV9V841</accession>
<keyword evidence="2" id="KW-0472">Membrane</keyword>
<gene>
    <name evidence="3" type="ORF">ACFPL4_13565</name>
</gene>
<protein>
    <submittedName>
        <fullName evidence="3">Uncharacterized protein</fullName>
    </submittedName>
</protein>
<feature type="compositionally biased region" description="Polar residues" evidence="1">
    <location>
        <begin position="55"/>
        <end position="67"/>
    </location>
</feature>
<organism evidence="3 4">
    <name type="scientific">Streptomyces atroolivaceus</name>
    <dbReference type="NCBI Taxonomy" id="66869"/>
    <lineage>
        <taxon>Bacteria</taxon>
        <taxon>Bacillati</taxon>
        <taxon>Actinomycetota</taxon>
        <taxon>Actinomycetes</taxon>
        <taxon>Kitasatosporales</taxon>
        <taxon>Streptomycetaceae</taxon>
        <taxon>Streptomyces</taxon>
    </lineage>
</organism>
<name>A0ABV9V841_STRAZ</name>
<evidence type="ECO:0000256" key="1">
    <source>
        <dbReference type="SAM" id="MobiDB-lite"/>
    </source>
</evidence>